<name>A0A2P4X7J3_9STRA</name>
<sequence>MAQPSHLERSYSVASRGAPNRSLDQDMSQEVSAIAGSYGISACSRNSPRSEEAVLERVDTLSQSASNVEMSSGIHDVGRHKASSSVSHLDGVISTPPSSNATTTNTPRTRQERLPSILSLYVDTLVAFAPVKEGFVTQKKKYAGVGNAYLVGRVCRVLKQSLFQIMWLDSQFQNHVETLNLSTVQRGNASYRSLHGNTTSVGWSRLCAVDDGEDVCIDADMDTLEQYMEPFDPPVEQPITLAEVESIRNMRFEPANECVAPTDLFHHNDGSTKTRIRPEYKHLFQHSASSSFFAYIPVSFWQQIVGETNSYARLHSIALTKPFSLDEVMTFLGILFYMALVDKGEYSNYWGEQVEDVIFGSSAVGLDKVMTLRRFKELRQALCFQCVEANAANNDQAARIRPLLNLLKTTGSKYVEVGRDVALDEASVACRSKYGKPLIVYNPMKPTGKYHFRIYMLCCATSWISLNYRLHCASDIAERLNGVTTPEEIRRMSDEIVESSSIRQCVLEVVRPLYYTRRVINSDNYYTSVQLLIALRLKGLYARGTVRKTSSHFPRHVLLEKKECARGASRQAVTADKTMVAASWFDSAIVTVISNADASTLTTVTRQVRSDKRSYTAPTCIKEYNASMQGVDRLDQIRARFSLSDGHSFKKWHKKLALALIDVARANAYLTRKLVVDMRCDRDSHRDFVVELIAELLSGKWKEAPGERRMFYADTGSECPCVPEAVHMPSDDVDLLGEVSSFLPSQQALLINRKSANEFTTIPNETFSITPRQHKCL</sequence>
<evidence type="ECO:0000256" key="1">
    <source>
        <dbReference type="SAM" id="MobiDB-lite"/>
    </source>
</evidence>
<accession>A0A2P4X7J3</accession>
<comment type="caution">
    <text evidence="3">The sequence shown here is derived from an EMBL/GenBank/DDBJ whole genome shotgun (WGS) entry which is preliminary data.</text>
</comment>
<keyword evidence="4" id="KW-1185">Reference proteome</keyword>
<feature type="compositionally biased region" description="Low complexity" evidence="1">
    <location>
        <begin position="94"/>
        <end position="108"/>
    </location>
</feature>
<feature type="region of interest" description="Disordered" evidence="1">
    <location>
        <begin position="85"/>
        <end position="110"/>
    </location>
</feature>
<dbReference type="Pfam" id="PF13843">
    <property type="entry name" value="DDE_Tnp_1_7"/>
    <property type="match status" value="1"/>
</dbReference>
<evidence type="ECO:0000313" key="3">
    <source>
        <dbReference type="EMBL" id="POM61505.1"/>
    </source>
</evidence>
<proteinExistence type="predicted"/>
<dbReference type="Proteomes" id="UP000237271">
    <property type="component" value="Unassembled WGS sequence"/>
</dbReference>
<dbReference type="InterPro" id="IPR029526">
    <property type="entry name" value="PGBD"/>
</dbReference>
<gene>
    <name evidence="3" type="ORF">PHPALM_29462</name>
</gene>
<dbReference type="EMBL" id="NCKW01015947">
    <property type="protein sequence ID" value="POM61505.1"/>
    <property type="molecule type" value="Genomic_DNA"/>
</dbReference>
<dbReference type="AlphaFoldDB" id="A0A2P4X7J3"/>
<feature type="region of interest" description="Disordered" evidence="1">
    <location>
        <begin position="1"/>
        <end position="26"/>
    </location>
</feature>
<reference evidence="3 4" key="1">
    <citation type="journal article" date="2017" name="Genome Biol. Evol.">
        <title>Phytophthora megakarya and P. palmivora, closely related causal agents of cacao black pod rot, underwent increases in genome sizes and gene numbers by different mechanisms.</title>
        <authorList>
            <person name="Ali S.S."/>
            <person name="Shao J."/>
            <person name="Lary D.J."/>
            <person name="Kronmiller B."/>
            <person name="Shen D."/>
            <person name="Strem M.D."/>
            <person name="Amoako-Attah I."/>
            <person name="Akrofi A.Y."/>
            <person name="Begoude B.A."/>
            <person name="Ten Hoopen G.M."/>
            <person name="Coulibaly K."/>
            <person name="Kebe B.I."/>
            <person name="Melnick R.L."/>
            <person name="Guiltinan M.J."/>
            <person name="Tyler B.M."/>
            <person name="Meinhardt L.W."/>
            <person name="Bailey B.A."/>
        </authorList>
    </citation>
    <scope>NUCLEOTIDE SEQUENCE [LARGE SCALE GENOMIC DNA]</scope>
    <source>
        <strain evidence="4">sbr112.9</strain>
    </source>
</reference>
<organism evidence="3 4">
    <name type="scientific">Phytophthora palmivora</name>
    <dbReference type="NCBI Taxonomy" id="4796"/>
    <lineage>
        <taxon>Eukaryota</taxon>
        <taxon>Sar</taxon>
        <taxon>Stramenopiles</taxon>
        <taxon>Oomycota</taxon>
        <taxon>Peronosporomycetes</taxon>
        <taxon>Peronosporales</taxon>
        <taxon>Peronosporaceae</taxon>
        <taxon>Phytophthora</taxon>
    </lineage>
</organism>
<dbReference type="PANTHER" id="PTHR46599:SF3">
    <property type="entry name" value="PIGGYBAC TRANSPOSABLE ELEMENT-DERIVED PROTEIN 4"/>
    <property type="match status" value="1"/>
</dbReference>
<dbReference type="PANTHER" id="PTHR46599">
    <property type="entry name" value="PIGGYBAC TRANSPOSABLE ELEMENT-DERIVED PROTEIN 4"/>
    <property type="match status" value="1"/>
</dbReference>
<feature type="domain" description="PiggyBac transposable element-derived protein" evidence="2">
    <location>
        <begin position="297"/>
        <end position="669"/>
    </location>
</feature>
<protein>
    <submittedName>
        <fullName evidence="3">Transposase</fullName>
    </submittedName>
</protein>
<evidence type="ECO:0000259" key="2">
    <source>
        <dbReference type="Pfam" id="PF13843"/>
    </source>
</evidence>
<evidence type="ECO:0000313" key="4">
    <source>
        <dbReference type="Proteomes" id="UP000237271"/>
    </source>
</evidence>
<dbReference type="OrthoDB" id="123873at2759"/>